<evidence type="ECO:0000313" key="1">
    <source>
        <dbReference type="EMBL" id="TNN38903.1"/>
    </source>
</evidence>
<comment type="caution">
    <text evidence="1">The sequence shown here is derived from an EMBL/GenBank/DDBJ whole genome shotgun (WGS) entry which is preliminary data.</text>
</comment>
<keyword evidence="2" id="KW-1185">Reference proteome</keyword>
<reference evidence="1 2" key="1">
    <citation type="submission" date="2019-03" db="EMBL/GenBank/DDBJ databases">
        <title>First draft genome of Liparis tanakae, snailfish: a comprehensive survey of snailfish specific genes.</title>
        <authorList>
            <person name="Kim W."/>
            <person name="Song I."/>
            <person name="Jeong J.-H."/>
            <person name="Kim D."/>
            <person name="Kim S."/>
            <person name="Ryu S."/>
            <person name="Song J.Y."/>
            <person name="Lee S.K."/>
        </authorList>
    </citation>
    <scope>NUCLEOTIDE SEQUENCE [LARGE SCALE GENOMIC DNA]</scope>
    <source>
        <tissue evidence="1">Muscle</tissue>
    </source>
</reference>
<accession>A0A4Z2FDP9</accession>
<dbReference type="AlphaFoldDB" id="A0A4Z2FDP9"/>
<sequence>MKASGVISLVPERDRKSVVAGRDGIFLRSVWEPLPDSLSELWEDLGVAQSAVGDVPDPEAEHGMGQQELGHRCETGLPFVQVLPELHHVQNLENDVSRV</sequence>
<dbReference type="Proteomes" id="UP000314294">
    <property type="component" value="Unassembled WGS sequence"/>
</dbReference>
<evidence type="ECO:0000313" key="2">
    <source>
        <dbReference type="Proteomes" id="UP000314294"/>
    </source>
</evidence>
<name>A0A4Z2FDP9_9TELE</name>
<protein>
    <submittedName>
        <fullName evidence="1">Uncharacterized protein</fullName>
    </submittedName>
</protein>
<proteinExistence type="predicted"/>
<gene>
    <name evidence="1" type="ORF">EYF80_050933</name>
</gene>
<dbReference type="EMBL" id="SRLO01001326">
    <property type="protein sequence ID" value="TNN38903.1"/>
    <property type="molecule type" value="Genomic_DNA"/>
</dbReference>
<organism evidence="1 2">
    <name type="scientific">Liparis tanakae</name>
    <name type="common">Tanaka's snailfish</name>
    <dbReference type="NCBI Taxonomy" id="230148"/>
    <lineage>
        <taxon>Eukaryota</taxon>
        <taxon>Metazoa</taxon>
        <taxon>Chordata</taxon>
        <taxon>Craniata</taxon>
        <taxon>Vertebrata</taxon>
        <taxon>Euteleostomi</taxon>
        <taxon>Actinopterygii</taxon>
        <taxon>Neopterygii</taxon>
        <taxon>Teleostei</taxon>
        <taxon>Neoteleostei</taxon>
        <taxon>Acanthomorphata</taxon>
        <taxon>Eupercaria</taxon>
        <taxon>Perciformes</taxon>
        <taxon>Cottioidei</taxon>
        <taxon>Cottales</taxon>
        <taxon>Liparidae</taxon>
        <taxon>Liparis</taxon>
    </lineage>
</organism>